<sequence>MSNNREFNKWHDLPVDLKLAILRHLPFTTLMRFMCLSKECYSLASRAKAKVERVMYWYRSHTLGFEPPCVHVSITWESVSGFGYDGYVVEIYEHGTTQSVLRRLRGAQIRYDQDFESVAVRLLVHYTKILNVRIVLINQSVMTPGFARALRGQLSTSTLQAKRFGLSTEDGSLISVLLPYLPFHSSSILISNLNHDNVTLGTDIFDHEAIRTAQEFFSSTFKADIYDEQLGKLQASNLGVRSPHITSHSINELILEWFRGERQIAYFRISTDKLLQWDDLLNGANAADVKSVVDAIGGSGVGEVLLHSKYGNLFVRMSAHFCELRRVSST</sequence>
<name>A0AA36DUS6_CYLNA</name>
<gene>
    <name evidence="2" type="ORF">CYNAS_LOCUS5355</name>
</gene>
<evidence type="ECO:0000313" key="2">
    <source>
        <dbReference type="EMBL" id="CAJ0593372.1"/>
    </source>
</evidence>
<dbReference type="AlphaFoldDB" id="A0AA36DUS6"/>
<dbReference type="Pfam" id="PF00646">
    <property type="entry name" value="F-box"/>
    <property type="match status" value="1"/>
</dbReference>
<evidence type="ECO:0000313" key="3">
    <source>
        <dbReference type="Proteomes" id="UP001176961"/>
    </source>
</evidence>
<dbReference type="CDD" id="cd09917">
    <property type="entry name" value="F-box_SF"/>
    <property type="match status" value="1"/>
</dbReference>
<dbReference type="InterPro" id="IPR036047">
    <property type="entry name" value="F-box-like_dom_sf"/>
</dbReference>
<comment type="caution">
    <text evidence="2">The sequence shown here is derived from an EMBL/GenBank/DDBJ whole genome shotgun (WGS) entry which is preliminary data.</text>
</comment>
<feature type="domain" description="F-box" evidence="1">
    <location>
        <begin position="10"/>
        <end position="46"/>
    </location>
</feature>
<organism evidence="2 3">
    <name type="scientific">Cylicocyclus nassatus</name>
    <name type="common">Nematode worm</name>
    <dbReference type="NCBI Taxonomy" id="53992"/>
    <lineage>
        <taxon>Eukaryota</taxon>
        <taxon>Metazoa</taxon>
        <taxon>Ecdysozoa</taxon>
        <taxon>Nematoda</taxon>
        <taxon>Chromadorea</taxon>
        <taxon>Rhabditida</taxon>
        <taxon>Rhabditina</taxon>
        <taxon>Rhabditomorpha</taxon>
        <taxon>Strongyloidea</taxon>
        <taxon>Strongylidae</taxon>
        <taxon>Cylicocyclus</taxon>
    </lineage>
</organism>
<protein>
    <recommendedName>
        <fullName evidence="1">F-box domain-containing protein</fullName>
    </recommendedName>
</protein>
<dbReference type="InterPro" id="IPR001810">
    <property type="entry name" value="F-box_dom"/>
</dbReference>
<accession>A0AA36DUS6</accession>
<dbReference type="SUPFAM" id="SSF81383">
    <property type="entry name" value="F-box domain"/>
    <property type="match status" value="1"/>
</dbReference>
<evidence type="ECO:0000259" key="1">
    <source>
        <dbReference type="Pfam" id="PF00646"/>
    </source>
</evidence>
<dbReference type="EMBL" id="CATQJL010000112">
    <property type="protein sequence ID" value="CAJ0593372.1"/>
    <property type="molecule type" value="Genomic_DNA"/>
</dbReference>
<proteinExistence type="predicted"/>
<keyword evidence="3" id="KW-1185">Reference proteome</keyword>
<dbReference type="Proteomes" id="UP001176961">
    <property type="component" value="Unassembled WGS sequence"/>
</dbReference>
<reference evidence="2" key="1">
    <citation type="submission" date="2023-07" db="EMBL/GenBank/DDBJ databases">
        <authorList>
            <consortium name="CYATHOMIX"/>
        </authorList>
    </citation>
    <scope>NUCLEOTIDE SEQUENCE</scope>
    <source>
        <strain evidence="2">N/A</strain>
    </source>
</reference>